<evidence type="ECO:0000259" key="3">
    <source>
        <dbReference type="PROSITE" id="PS50011"/>
    </source>
</evidence>
<evidence type="ECO:0000256" key="1">
    <source>
        <dbReference type="ARBA" id="ARBA00022741"/>
    </source>
</evidence>
<keyword evidence="1" id="KW-0547">Nucleotide-binding</keyword>
<dbReference type="PROSITE" id="PS50011">
    <property type="entry name" value="PROTEIN_KINASE_DOM"/>
    <property type="match status" value="1"/>
</dbReference>
<dbReference type="AlphaFoldDB" id="A0AAD5JD20"/>
<reference evidence="4" key="2">
    <citation type="submission" date="2023-02" db="EMBL/GenBank/DDBJ databases">
        <authorList>
            <person name="Swenson N.G."/>
            <person name="Wegrzyn J.L."/>
            <person name="Mcevoy S.L."/>
        </authorList>
    </citation>
    <scope>NUCLEOTIDE SEQUENCE</scope>
    <source>
        <strain evidence="4">91603</strain>
        <tissue evidence="4">Leaf</tissue>
    </source>
</reference>
<dbReference type="GO" id="GO:0005524">
    <property type="term" value="F:ATP binding"/>
    <property type="evidence" value="ECO:0007669"/>
    <property type="project" value="UniProtKB-KW"/>
</dbReference>
<organism evidence="4 5">
    <name type="scientific">Acer negundo</name>
    <name type="common">Box elder</name>
    <dbReference type="NCBI Taxonomy" id="4023"/>
    <lineage>
        <taxon>Eukaryota</taxon>
        <taxon>Viridiplantae</taxon>
        <taxon>Streptophyta</taxon>
        <taxon>Embryophyta</taxon>
        <taxon>Tracheophyta</taxon>
        <taxon>Spermatophyta</taxon>
        <taxon>Magnoliopsida</taxon>
        <taxon>eudicotyledons</taxon>
        <taxon>Gunneridae</taxon>
        <taxon>Pentapetalae</taxon>
        <taxon>rosids</taxon>
        <taxon>malvids</taxon>
        <taxon>Sapindales</taxon>
        <taxon>Sapindaceae</taxon>
        <taxon>Hippocastanoideae</taxon>
        <taxon>Acereae</taxon>
        <taxon>Acer</taxon>
    </lineage>
</organism>
<proteinExistence type="predicted"/>
<protein>
    <recommendedName>
        <fullName evidence="3">Protein kinase domain-containing protein</fullName>
    </recommendedName>
</protein>
<reference evidence="4" key="1">
    <citation type="journal article" date="2022" name="Plant J.">
        <title>Strategies of tolerance reflected in two North American maple genomes.</title>
        <authorList>
            <person name="McEvoy S.L."/>
            <person name="Sezen U.U."/>
            <person name="Trouern-Trend A."/>
            <person name="McMahon S.M."/>
            <person name="Schaberg P.G."/>
            <person name="Yang J."/>
            <person name="Wegrzyn J.L."/>
            <person name="Swenson N.G."/>
        </authorList>
    </citation>
    <scope>NUCLEOTIDE SEQUENCE</scope>
    <source>
        <strain evidence="4">91603</strain>
    </source>
</reference>
<comment type="caution">
    <text evidence="4">The sequence shown here is derived from an EMBL/GenBank/DDBJ whole genome shotgun (WGS) entry which is preliminary data.</text>
</comment>
<evidence type="ECO:0000313" key="4">
    <source>
        <dbReference type="EMBL" id="KAI9194958.1"/>
    </source>
</evidence>
<name>A0AAD5JD20_ACENE</name>
<evidence type="ECO:0000313" key="5">
    <source>
        <dbReference type="Proteomes" id="UP001064489"/>
    </source>
</evidence>
<dbReference type="EMBL" id="JAJSOW010000003">
    <property type="protein sequence ID" value="KAI9194958.1"/>
    <property type="molecule type" value="Genomic_DNA"/>
</dbReference>
<dbReference type="PANTHER" id="PTHR27001">
    <property type="entry name" value="OS01G0253100 PROTEIN"/>
    <property type="match status" value="1"/>
</dbReference>
<dbReference type="GO" id="GO:0004672">
    <property type="term" value="F:protein kinase activity"/>
    <property type="evidence" value="ECO:0007669"/>
    <property type="project" value="InterPro"/>
</dbReference>
<dbReference type="SUPFAM" id="SSF56112">
    <property type="entry name" value="Protein kinase-like (PK-like)"/>
    <property type="match status" value="1"/>
</dbReference>
<dbReference type="GO" id="GO:0005886">
    <property type="term" value="C:plasma membrane"/>
    <property type="evidence" value="ECO:0007669"/>
    <property type="project" value="TreeGrafter"/>
</dbReference>
<dbReference type="Gene3D" id="1.10.510.10">
    <property type="entry name" value="Transferase(Phosphotransferase) domain 1"/>
    <property type="match status" value="1"/>
</dbReference>
<keyword evidence="2" id="KW-0067">ATP-binding</keyword>
<dbReference type="Proteomes" id="UP001064489">
    <property type="component" value="Chromosome 1"/>
</dbReference>
<dbReference type="SMART" id="SM00220">
    <property type="entry name" value="S_TKc"/>
    <property type="match status" value="1"/>
</dbReference>
<keyword evidence="5" id="KW-1185">Reference proteome</keyword>
<dbReference type="InterPro" id="IPR000719">
    <property type="entry name" value="Prot_kinase_dom"/>
</dbReference>
<accession>A0AAD5JD20</accession>
<evidence type="ECO:0000256" key="2">
    <source>
        <dbReference type="ARBA" id="ARBA00022840"/>
    </source>
</evidence>
<gene>
    <name evidence="4" type="ORF">LWI28_010416</name>
</gene>
<dbReference type="Pfam" id="PF07714">
    <property type="entry name" value="PK_Tyr_Ser-Thr"/>
    <property type="match status" value="1"/>
</dbReference>
<sequence length="158" mass="17931">MCNSSMNSDEGLMLIRVNTRREDNRIGEGPSAVVYRAVSTNENVVVVKARRDIASQTEMEEEILLKSSSHPNIVSLLGYAQDGLRRRYLVFEFMQRGDLSWNLRERGGALNRDKRLTIALQICSAIQMLHMYTKPPIYHGNIASKNILQDEFCNAKLG</sequence>
<dbReference type="InterPro" id="IPR001245">
    <property type="entry name" value="Ser-Thr/Tyr_kinase_cat_dom"/>
</dbReference>
<feature type="domain" description="Protein kinase" evidence="3">
    <location>
        <begin position="20"/>
        <end position="158"/>
    </location>
</feature>
<dbReference type="PANTHER" id="PTHR27001:SF931">
    <property type="entry name" value="OS11G0664100 PROTEIN"/>
    <property type="match status" value="1"/>
</dbReference>
<dbReference type="InterPro" id="IPR011009">
    <property type="entry name" value="Kinase-like_dom_sf"/>
</dbReference>